<proteinExistence type="predicted"/>
<organism evidence="1">
    <name type="scientific">Siphoviridae sp. ctHNg1</name>
    <dbReference type="NCBI Taxonomy" id="2827828"/>
    <lineage>
        <taxon>Viruses</taxon>
        <taxon>Duplodnaviria</taxon>
        <taxon>Heunggongvirae</taxon>
        <taxon>Uroviricota</taxon>
        <taxon>Caudoviricetes</taxon>
    </lineage>
</organism>
<protein>
    <submittedName>
        <fullName evidence="1">Uncharacterized protein</fullName>
    </submittedName>
</protein>
<accession>A0A8S5TFP5</accession>
<evidence type="ECO:0000313" key="1">
    <source>
        <dbReference type="EMBL" id="DAF62132.1"/>
    </source>
</evidence>
<sequence length="95" mass="10592">MKDENTFDGISLGVGSTLEIQLTNNDLEHIANGYEVTLDIQPNETVNKIVIKPSVVNDILNPLINYDKKIVSEADLEIRQISREIARNSFAFGSM</sequence>
<dbReference type="EMBL" id="BK032820">
    <property type="protein sequence ID" value="DAF62132.1"/>
    <property type="molecule type" value="Genomic_DNA"/>
</dbReference>
<name>A0A8S5TFP5_9CAUD</name>
<reference evidence="1" key="1">
    <citation type="journal article" date="2021" name="Proc. Natl. Acad. Sci. U.S.A.">
        <title>A Catalog of Tens of Thousands of Viruses from Human Metagenomes Reveals Hidden Associations with Chronic Diseases.</title>
        <authorList>
            <person name="Tisza M.J."/>
            <person name="Buck C.B."/>
        </authorList>
    </citation>
    <scope>NUCLEOTIDE SEQUENCE</scope>
    <source>
        <strain evidence="1">CtHNg1</strain>
    </source>
</reference>